<dbReference type="PANTHER" id="PTHR30189:SF1">
    <property type="entry name" value="LPS-ASSEMBLY PROTEIN LPTD"/>
    <property type="match status" value="1"/>
</dbReference>
<dbReference type="EMBL" id="QPIE01000001">
    <property type="protein sequence ID" value="RCU44660.1"/>
    <property type="molecule type" value="Genomic_DNA"/>
</dbReference>
<dbReference type="RefSeq" id="WP_114302437.1">
    <property type="nucleotide sequence ID" value="NZ_QPIE01000001.1"/>
</dbReference>
<feature type="compositionally biased region" description="Basic and acidic residues" evidence="2">
    <location>
        <begin position="556"/>
        <end position="568"/>
    </location>
</feature>
<dbReference type="PANTHER" id="PTHR30189">
    <property type="entry name" value="LPS-ASSEMBLY PROTEIN"/>
    <property type="match status" value="1"/>
</dbReference>
<evidence type="ECO:0000313" key="5">
    <source>
        <dbReference type="EMBL" id="RCU44660.1"/>
    </source>
</evidence>
<gene>
    <name evidence="5" type="ORF">DQ356_00025</name>
</gene>
<dbReference type="Pfam" id="PF13100">
    <property type="entry name" value="OstA_2"/>
    <property type="match status" value="1"/>
</dbReference>
<reference evidence="5 6" key="1">
    <citation type="submission" date="2018-07" db="EMBL/GenBank/DDBJ databases">
        <title>Chryseobacterium lacus sp. nov., isolated from lake water.</title>
        <authorList>
            <person name="Li C.-M."/>
        </authorList>
    </citation>
    <scope>NUCLEOTIDE SEQUENCE [LARGE SCALE GENOMIC DNA]</scope>
    <source>
        <strain evidence="5 6">YLOS41</strain>
    </source>
</reference>
<name>A0A368N3A9_9FLAO</name>
<dbReference type="Gene3D" id="2.60.450.10">
    <property type="entry name" value="Lipopolysaccharide (LPS) transport protein A like domain"/>
    <property type="match status" value="3"/>
</dbReference>
<dbReference type="Proteomes" id="UP000252172">
    <property type="component" value="Unassembled WGS sequence"/>
</dbReference>
<keyword evidence="3" id="KW-0732">Signal</keyword>
<dbReference type="GO" id="GO:1990351">
    <property type="term" value="C:transporter complex"/>
    <property type="evidence" value="ECO:0007669"/>
    <property type="project" value="TreeGrafter"/>
</dbReference>
<evidence type="ECO:0000313" key="6">
    <source>
        <dbReference type="Proteomes" id="UP000252172"/>
    </source>
</evidence>
<keyword evidence="1" id="KW-0998">Cell outer membrane</keyword>
<dbReference type="InterPro" id="IPR050218">
    <property type="entry name" value="LptD"/>
</dbReference>
<protein>
    <submittedName>
        <fullName evidence="5">Organic solvent tolerance protein OstA</fullName>
    </submittedName>
</protein>
<dbReference type="OrthoDB" id="9805931at2"/>
<feature type="chain" id="PRO_5016680023" evidence="3">
    <location>
        <begin position="20"/>
        <end position="574"/>
    </location>
</feature>
<accession>A0A368N3A9</accession>
<evidence type="ECO:0000256" key="3">
    <source>
        <dbReference type="SAM" id="SignalP"/>
    </source>
</evidence>
<dbReference type="InterPro" id="IPR005653">
    <property type="entry name" value="OstA-like_N"/>
</dbReference>
<feature type="domain" description="Organic solvent tolerance-like N-terminal" evidence="4">
    <location>
        <begin position="41"/>
        <end position="195"/>
    </location>
</feature>
<organism evidence="5 6">
    <name type="scientific">Chryseobacterium lacus</name>
    <dbReference type="NCBI Taxonomy" id="2058346"/>
    <lineage>
        <taxon>Bacteria</taxon>
        <taxon>Pseudomonadati</taxon>
        <taxon>Bacteroidota</taxon>
        <taxon>Flavobacteriia</taxon>
        <taxon>Flavobacteriales</taxon>
        <taxon>Weeksellaceae</taxon>
        <taxon>Chryseobacterium group</taxon>
        <taxon>Chryseobacterium</taxon>
    </lineage>
</organism>
<comment type="caution">
    <text evidence="5">The sequence shown here is derived from an EMBL/GenBank/DDBJ whole genome shotgun (WGS) entry which is preliminary data.</text>
</comment>
<evidence type="ECO:0000256" key="2">
    <source>
        <dbReference type="SAM" id="MobiDB-lite"/>
    </source>
</evidence>
<sequence>MKKLFAVFLCLAVHLSAQITPATPLVKDPFFTQQPGAAQGEKVKLVHADFVKKDPKRYDGNTFFENNVHFEHQGSVLTADLVIWYEKDNFIKAIGNVKLVNTDGSVITSGEMEYDGDSQRGIAKKNVVLTDPKQTIRTETLYYDRLSNRAYFNTGGTITDGQSVMYSKSASYNVATKMIDFTGNVKIENRQYIVDGTNFIQNQNTNITTFNGPTTMINRDNPKNRVYTEKGTYNQNTEEVWLNKNSIIYYNDKTLVGDAMYFNRITGFGTARGNVTLNDPLEKRYIKGEYGEIFQKIDSAMVTEKPYAVKILEKDSAYFSAEKILAYQKMDSVGQKKSYLRAYKKARFFKTNIQARGDSLSFNETDGILHLTVNPIAWSGAKQVSGDEIKAYFNVENEYIDSLKVNGNAFAISKVDSLNLKDEFHQVKGKLMTIYYKENEIHLAHVIGNAQAVTYADDQNEETKEPVRIGVALSTCGIIEALFEERKIQIISCNIGAITDIHPMSKISDEQRFLPGFNWNTKDRLLKWQDIFLDSPDYEEIKYISDNPLFQAAETEAAKKRAEEEAKNPKRTRR</sequence>
<dbReference type="AlphaFoldDB" id="A0A368N3A9"/>
<keyword evidence="6" id="KW-1185">Reference proteome</keyword>
<evidence type="ECO:0000259" key="4">
    <source>
        <dbReference type="Pfam" id="PF13100"/>
    </source>
</evidence>
<proteinExistence type="predicted"/>
<keyword evidence="1" id="KW-0472">Membrane</keyword>
<dbReference type="GO" id="GO:0009279">
    <property type="term" value="C:cell outer membrane"/>
    <property type="evidence" value="ECO:0007669"/>
    <property type="project" value="TreeGrafter"/>
</dbReference>
<feature type="signal peptide" evidence="3">
    <location>
        <begin position="1"/>
        <end position="19"/>
    </location>
</feature>
<feature type="region of interest" description="Disordered" evidence="2">
    <location>
        <begin position="555"/>
        <end position="574"/>
    </location>
</feature>
<evidence type="ECO:0000256" key="1">
    <source>
        <dbReference type="ARBA" id="ARBA00023237"/>
    </source>
</evidence>